<feature type="region of interest" description="Disordered" evidence="1">
    <location>
        <begin position="70"/>
        <end position="98"/>
    </location>
</feature>
<feature type="compositionally biased region" description="Polar residues" evidence="1">
    <location>
        <begin position="89"/>
        <end position="98"/>
    </location>
</feature>
<dbReference type="KEGG" id="lbc:LACBIDRAFT_304215"/>
<evidence type="ECO:0000313" key="3">
    <source>
        <dbReference type="Proteomes" id="UP000001194"/>
    </source>
</evidence>
<sequence>MVIGHWSPAAICICSERWSYHQAYNTIAPSGEPANQMALLTSVPIPAPLSVTTTLQAQMPPPISLFTGMPPPASGSALANRESSRLRNLPQNQPSGTSVTHFWVPMRLSNSLN</sequence>
<dbReference type="EMBL" id="DS547352">
    <property type="protein sequence ID" value="EDQ98300.1"/>
    <property type="molecule type" value="Genomic_DNA"/>
</dbReference>
<accession>B0E4D2</accession>
<dbReference type="GeneID" id="6086705"/>
<dbReference type="Proteomes" id="UP000001194">
    <property type="component" value="Unassembled WGS sequence"/>
</dbReference>
<dbReference type="HOGENOM" id="CLU_2133958_0_0_1"/>
<proteinExistence type="predicted"/>
<organism evidence="3">
    <name type="scientific">Laccaria bicolor (strain S238N-H82 / ATCC MYA-4686)</name>
    <name type="common">Bicoloured deceiver</name>
    <name type="synonym">Laccaria laccata var. bicolor</name>
    <dbReference type="NCBI Taxonomy" id="486041"/>
    <lineage>
        <taxon>Eukaryota</taxon>
        <taxon>Fungi</taxon>
        <taxon>Dikarya</taxon>
        <taxon>Basidiomycota</taxon>
        <taxon>Agaricomycotina</taxon>
        <taxon>Agaricomycetes</taxon>
        <taxon>Agaricomycetidae</taxon>
        <taxon>Agaricales</taxon>
        <taxon>Agaricineae</taxon>
        <taxon>Hydnangiaceae</taxon>
        <taxon>Laccaria</taxon>
    </lineage>
</organism>
<dbReference type="RefSeq" id="XP_001891051.1">
    <property type="nucleotide sequence ID" value="XM_001891016.1"/>
</dbReference>
<evidence type="ECO:0000313" key="2">
    <source>
        <dbReference type="EMBL" id="EDQ98300.1"/>
    </source>
</evidence>
<protein>
    <submittedName>
        <fullName evidence="2">Predicted protein</fullName>
    </submittedName>
</protein>
<name>B0E4D2_LACBS</name>
<keyword evidence="3" id="KW-1185">Reference proteome</keyword>
<evidence type="ECO:0000256" key="1">
    <source>
        <dbReference type="SAM" id="MobiDB-lite"/>
    </source>
</evidence>
<reference evidence="2 3" key="1">
    <citation type="journal article" date="2008" name="Nature">
        <title>The genome of Laccaria bicolor provides insights into mycorrhizal symbiosis.</title>
        <authorList>
            <person name="Martin F."/>
            <person name="Aerts A."/>
            <person name="Ahren D."/>
            <person name="Brun A."/>
            <person name="Danchin E.G.J."/>
            <person name="Duchaussoy F."/>
            <person name="Gibon J."/>
            <person name="Kohler A."/>
            <person name="Lindquist E."/>
            <person name="Pereda V."/>
            <person name="Salamov A."/>
            <person name="Shapiro H.J."/>
            <person name="Wuyts J."/>
            <person name="Blaudez D."/>
            <person name="Buee M."/>
            <person name="Brokstein P."/>
            <person name="Canbaeck B."/>
            <person name="Cohen D."/>
            <person name="Courty P.E."/>
            <person name="Coutinho P.M."/>
            <person name="Delaruelle C."/>
            <person name="Detter J.C."/>
            <person name="Deveau A."/>
            <person name="DiFazio S."/>
            <person name="Duplessis S."/>
            <person name="Fraissinet-Tachet L."/>
            <person name="Lucic E."/>
            <person name="Frey-Klett P."/>
            <person name="Fourrey C."/>
            <person name="Feussner I."/>
            <person name="Gay G."/>
            <person name="Grimwood J."/>
            <person name="Hoegger P.J."/>
            <person name="Jain P."/>
            <person name="Kilaru S."/>
            <person name="Labbe J."/>
            <person name="Lin Y.C."/>
            <person name="Legue V."/>
            <person name="Le Tacon F."/>
            <person name="Marmeisse R."/>
            <person name="Melayah D."/>
            <person name="Montanini B."/>
            <person name="Muratet M."/>
            <person name="Nehls U."/>
            <person name="Niculita-Hirzel H."/>
            <person name="Oudot-Le Secq M.P."/>
            <person name="Peter M."/>
            <person name="Quesneville H."/>
            <person name="Rajashekar B."/>
            <person name="Reich M."/>
            <person name="Rouhier N."/>
            <person name="Schmutz J."/>
            <person name="Yin T."/>
            <person name="Chalot M."/>
            <person name="Henrissat B."/>
            <person name="Kuees U."/>
            <person name="Lucas S."/>
            <person name="Van de Peer Y."/>
            <person name="Podila G.K."/>
            <person name="Polle A."/>
            <person name="Pukkila P.J."/>
            <person name="Richardson P.M."/>
            <person name="Rouze P."/>
            <person name="Sanders I.R."/>
            <person name="Stajich J.E."/>
            <person name="Tunlid A."/>
            <person name="Tuskan G."/>
            <person name="Grigoriev I.V."/>
        </authorList>
    </citation>
    <scope>NUCLEOTIDE SEQUENCE [LARGE SCALE GENOMIC DNA]</scope>
    <source>
        <strain evidence="3">S238N-H82 / ATCC MYA-4686</strain>
    </source>
</reference>
<dbReference type="InParanoid" id="B0E4D2"/>
<dbReference type="AlphaFoldDB" id="B0E4D2"/>
<gene>
    <name evidence="2" type="ORF">LACBIDRAFT_304215</name>
</gene>